<dbReference type="CDD" id="cd07043">
    <property type="entry name" value="STAS_anti-anti-sigma_factors"/>
    <property type="match status" value="1"/>
</dbReference>
<evidence type="ECO:0000313" key="3">
    <source>
        <dbReference type="EMBL" id="TWD81362.1"/>
    </source>
</evidence>
<sequence length="641" mass="69176">MTDQPSPRLGSVKTAAAALNQLPFAVAALEGPDLRLVVVSEAMQRLFTVRELSAQPLRELIPELLGSTLLERIEEVYRTQQVFYGRGWRIAIPQQDGQFDEHYLNLTFAPWYHEDGRLRGVIVAADQVTDLVEARRGAERRAENLRLQYLHTRDILGSLQGAMLPRGLPILPEVELAARYVLAEVDDAAGGDWYDAIALDDGRVALVVGDVVGHGIDASSRMARLATLLQAAILDGPADPAEAIEKLDRFASRVPGAAATTVCLVILDPATGRLSYCTAGHPPPLVVRDGADRGHYLPTTQDPPIRTGGEYHSREARLERGDLLLLYTDGLIERPGRDVLQSTLELVSAAAHAAADTAFQQSGPERLPDRATGQVVELLTRVTGYSDDITILAAHRAAPVEPFHRAGVAVPQIVPDWRMDLDAWLRTLGVDLTTSIAIQHAVVEAVTNSIVHAYADTAPGPVAVDALLDPTGVLEAVVADHGRWVVPSPSRAETGGRGLPLAGALVEELRIDHDAEGTVVTIRHPVRRPAEFGAEFGARRGVEITIPEFELLQDGQRVVVSGPLDTVTSAELNRVLRHVAGHSTQHLTVDLDGVTHLASSGVQVLFDALERSRLDGQGLTLHASPGTPAHHVLELTRLPYS</sequence>
<dbReference type="SUPFAM" id="SSF55785">
    <property type="entry name" value="PYP-like sensor domain (PAS domain)"/>
    <property type="match status" value="1"/>
</dbReference>
<dbReference type="Gene3D" id="3.30.565.10">
    <property type="entry name" value="Histidine kinase-like ATPase, C-terminal domain"/>
    <property type="match status" value="1"/>
</dbReference>
<keyword evidence="4" id="KW-1185">Reference proteome</keyword>
<proteinExistence type="predicted"/>
<dbReference type="RefSeq" id="WP_170284644.1">
    <property type="nucleotide sequence ID" value="NZ_VIVK01000001.1"/>
</dbReference>
<evidence type="ECO:0000256" key="1">
    <source>
        <dbReference type="ARBA" id="ARBA00022801"/>
    </source>
</evidence>
<dbReference type="AlphaFoldDB" id="A0A561BRG0"/>
<dbReference type="InterPro" id="IPR035965">
    <property type="entry name" value="PAS-like_dom_sf"/>
</dbReference>
<dbReference type="Gene3D" id="3.30.450.20">
    <property type="entry name" value="PAS domain"/>
    <property type="match status" value="1"/>
</dbReference>
<dbReference type="Gene3D" id="3.30.750.24">
    <property type="entry name" value="STAS domain"/>
    <property type="match status" value="1"/>
</dbReference>
<dbReference type="SUPFAM" id="SSF55874">
    <property type="entry name" value="ATPase domain of HSP90 chaperone/DNA topoisomerase II/histidine kinase"/>
    <property type="match status" value="1"/>
</dbReference>
<dbReference type="Pfam" id="PF07228">
    <property type="entry name" value="SpoIIE"/>
    <property type="match status" value="1"/>
</dbReference>
<reference evidence="3 4" key="1">
    <citation type="submission" date="2019-06" db="EMBL/GenBank/DDBJ databases">
        <title>Sequencing the genomes of 1000 actinobacteria strains.</title>
        <authorList>
            <person name="Klenk H.-P."/>
        </authorList>
    </citation>
    <scope>NUCLEOTIDE SEQUENCE [LARGE SCALE GENOMIC DNA]</scope>
    <source>
        <strain evidence="3 4">DSM 24683</strain>
    </source>
</reference>
<dbReference type="PANTHER" id="PTHR43156">
    <property type="entry name" value="STAGE II SPORULATION PROTEIN E-RELATED"/>
    <property type="match status" value="1"/>
</dbReference>
<dbReference type="CDD" id="cd16936">
    <property type="entry name" value="HATPase_RsbW-like"/>
    <property type="match status" value="1"/>
</dbReference>
<feature type="domain" description="STAS" evidence="2">
    <location>
        <begin position="558"/>
        <end position="641"/>
    </location>
</feature>
<dbReference type="InterPro" id="IPR013656">
    <property type="entry name" value="PAS_4"/>
</dbReference>
<dbReference type="InterPro" id="IPR001932">
    <property type="entry name" value="PPM-type_phosphatase-like_dom"/>
</dbReference>
<dbReference type="Pfam" id="PF13581">
    <property type="entry name" value="HATPase_c_2"/>
    <property type="match status" value="1"/>
</dbReference>
<dbReference type="InterPro" id="IPR036457">
    <property type="entry name" value="PPM-type-like_dom_sf"/>
</dbReference>
<dbReference type="Proteomes" id="UP000318380">
    <property type="component" value="Unassembled WGS sequence"/>
</dbReference>
<dbReference type="InterPro" id="IPR036513">
    <property type="entry name" value="STAS_dom_sf"/>
</dbReference>
<dbReference type="GO" id="GO:0016791">
    <property type="term" value="F:phosphatase activity"/>
    <property type="evidence" value="ECO:0007669"/>
    <property type="project" value="TreeGrafter"/>
</dbReference>
<dbReference type="InterPro" id="IPR003594">
    <property type="entry name" value="HATPase_dom"/>
</dbReference>
<dbReference type="Gene3D" id="3.60.40.10">
    <property type="entry name" value="PPM-type phosphatase domain"/>
    <property type="match status" value="1"/>
</dbReference>
<dbReference type="Pfam" id="PF01740">
    <property type="entry name" value="STAS"/>
    <property type="match status" value="1"/>
</dbReference>
<dbReference type="SUPFAM" id="SSF81606">
    <property type="entry name" value="PP2C-like"/>
    <property type="match status" value="1"/>
</dbReference>
<dbReference type="InterPro" id="IPR002645">
    <property type="entry name" value="STAS_dom"/>
</dbReference>
<dbReference type="PROSITE" id="PS50801">
    <property type="entry name" value="STAS"/>
    <property type="match status" value="1"/>
</dbReference>
<dbReference type="Pfam" id="PF08448">
    <property type="entry name" value="PAS_4"/>
    <property type="match status" value="1"/>
</dbReference>
<comment type="caution">
    <text evidence="3">The sequence shown here is derived from an EMBL/GenBank/DDBJ whole genome shotgun (WGS) entry which is preliminary data.</text>
</comment>
<dbReference type="SMART" id="SM00331">
    <property type="entry name" value="PP2C_SIG"/>
    <property type="match status" value="1"/>
</dbReference>
<dbReference type="SUPFAM" id="SSF52091">
    <property type="entry name" value="SpoIIaa-like"/>
    <property type="match status" value="1"/>
</dbReference>
<dbReference type="InterPro" id="IPR036890">
    <property type="entry name" value="HATPase_C_sf"/>
</dbReference>
<keyword evidence="1" id="KW-0378">Hydrolase</keyword>
<evidence type="ECO:0000313" key="4">
    <source>
        <dbReference type="Proteomes" id="UP000318380"/>
    </source>
</evidence>
<dbReference type="PANTHER" id="PTHR43156:SF2">
    <property type="entry name" value="STAGE II SPORULATION PROTEIN E"/>
    <property type="match status" value="1"/>
</dbReference>
<protein>
    <submittedName>
        <fullName evidence="3">Serine phosphatase RsbU (Regulator of sigma subunit)</fullName>
    </submittedName>
</protein>
<accession>A0A561BRG0</accession>
<dbReference type="InterPro" id="IPR052016">
    <property type="entry name" value="Bact_Sigma-Reg"/>
</dbReference>
<dbReference type="EMBL" id="VIVK01000001">
    <property type="protein sequence ID" value="TWD81362.1"/>
    <property type="molecule type" value="Genomic_DNA"/>
</dbReference>
<evidence type="ECO:0000259" key="2">
    <source>
        <dbReference type="PROSITE" id="PS50801"/>
    </source>
</evidence>
<gene>
    <name evidence="3" type="ORF">FB561_2475</name>
</gene>
<organism evidence="3 4">
    <name type="scientific">Kribbella amoyensis</name>
    <dbReference type="NCBI Taxonomy" id="996641"/>
    <lineage>
        <taxon>Bacteria</taxon>
        <taxon>Bacillati</taxon>
        <taxon>Actinomycetota</taxon>
        <taxon>Actinomycetes</taxon>
        <taxon>Propionibacteriales</taxon>
        <taxon>Kribbellaceae</taxon>
        <taxon>Kribbella</taxon>
    </lineage>
</organism>
<name>A0A561BRG0_9ACTN</name>